<feature type="chain" id="PRO_5045811775" description="peptidylprolyl isomerase" evidence="7">
    <location>
        <begin position="22"/>
        <end position="222"/>
    </location>
</feature>
<dbReference type="Proteomes" id="UP001597214">
    <property type="component" value="Unassembled WGS sequence"/>
</dbReference>
<dbReference type="PANTHER" id="PTHR47245">
    <property type="entry name" value="PEPTIDYLPROLYL ISOMERASE"/>
    <property type="match status" value="1"/>
</dbReference>
<evidence type="ECO:0000256" key="6">
    <source>
        <dbReference type="SAM" id="Coils"/>
    </source>
</evidence>
<keyword evidence="9" id="KW-1185">Reference proteome</keyword>
<evidence type="ECO:0000256" key="5">
    <source>
        <dbReference type="ARBA" id="ARBA00023235"/>
    </source>
</evidence>
<gene>
    <name evidence="8" type="ORF">ACFSCX_16840</name>
</gene>
<protein>
    <recommendedName>
        <fullName evidence="2">peptidylprolyl isomerase</fullName>
        <ecNumber evidence="2">5.2.1.8</ecNumber>
    </recommendedName>
</protein>
<evidence type="ECO:0000256" key="4">
    <source>
        <dbReference type="ARBA" id="ARBA00023110"/>
    </source>
</evidence>
<dbReference type="EC" id="5.2.1.8" evidence="2"/>
<evidence type="ECO:0000313" key="8">
    <source>
        <dbReference type="EMBL" id="MFD1738196.1"/>
    </source>
</evidence>
<dbReference type="InterPro" id="IPR027304">
    <property type="entry name" value="Trigger_fact/SurA_dom_sf"/>
</dbReference>
<sequence length="222" mass="25372">MKKRILMGFLVLGLSVMILGACNNSSSTDNDPVATVDGEEITRTDYETLLQSVKENYTARGIDTENLDDETKKQLEEQVINQLVNTKILLQAAKAEGITVEQEEIDQSLADMKANFEGDQAYQDALEKNKLTEESLKGKIQEELYITKYIDQRVGEVEVSEDEVKKLYDEYKLSAVTNQQEVQEYEEIKEILEQQAVSQKKQEKVSEMIETLREEHDIKVLL</sequence>
<dbReference type="InterPro" id="IPR050245">
    <property type="entry name" value="PrsA_foldase"/>
</dbReference>
<reference evidence="9" key="1">
    <citation type="journal article" date="2019" name="Int. J. Syst. Evol. Microbiol.">
        <title>The Global Catalogue of Microorganisms (GCM) 10K type strain sequencing project: providing services to taxonomists for standard genome sequencing and annotation.</title>
        <authorList>
            <consortium name="The Broad Institute Genomics Platform"/>
            <consortium name="The Broad Institute Genome Sequencing Center for Infectious Disease"/>
            <person name="Wu L."/>
            <person name="Ma J."/>
        </authorList>
    </citation>
    <scope>NUCLEOTIDE SEQUENCE [LARGE SCALE GENOMIC DNA]</scope>
    <source>
        <strain evidence="9">CCUG 49339</strain>
    </source>
</reference>
<evidence type="ECO:0000256" key="1">
    <source>
        <dbReference type="ARBA" id="ARBA00000971"/>
    </source>
</evidence>
<keyword evidence="6" id="KW-0175">Coiled coil</keyword>
<dbReference type="PROSITE" id="PS51257">
    <property type="entry name" value="PROKAR_LIPOPROTEIN"/>
    <property type="match status" value="1"/>
</dbReference>
<evidence type="ECO:0000313" key="9">
    <source>
        <dbReference type="Proteomes" id="UP001597214"/>
    </source>
</evidence>
<evidence type="ECO:0000256" key="3">
    <source>
        <dbReference type="ARBA" id="ARBA00022729"/>
    </source>
</evidence>
<evidence type="ECO:0000256" key="2">
    <source>
        <dbReference type="ARBA" id="ARBA00013194"/>
    </source>
</evidence>
<feature type="coiled-coil region" evidence="6">
    <location>
        <begin position="175"/>
        <end position="202"/>
    </location>
</feature>
<feature type="signal peptide" evidence="7">
    <location>
        <begin position="1"/>
        <end position="21"/>
    </location>
</feature>
<proteinExistence type="predicted"/>
<keyword evidence="3 7" id="KW-0732">Signal</keyword>
<organism evidence="8 9">
    <name type="scientific">Bacillus salitolerans</name>
    <dbReference type="NCBI Taxonomy" id="1437434"/>
    <lineage>
        <taxon>Bacteria</taxon>
        <taxon>Bacillati</taxon>
        <taxon>Bacillota</taxon>
        <taxon>Bacilli</taxon>
        <taxon>Bacillales</taxon>
        <taxon>Bacillaceae</taxon>
        <taxon>Bacillus</taxon>
    </lineage>
</organism>
<comment type="catalytic activity">
    <reaction evidence="1">
        <text>[protein]-peptidylproline (omega=180) = [protein]-peptidylproline (omega=0)</text>
        <dbReference type="Rhea" id="RHEA:16237"/>
        <dbReference type="Rhea" id="RHEA-COMP:10747"/>
        <dbReference type="Rhea" id="RHEA-COMP:10748"/>
        <dbReference type="ChEBI" id="CHEBI:83833"/>
        <dbReference type="ChEBI" id="CHEBI:83834"/>
        <dbReference type="EC" id="5.2.1.8"/>
    </reaction>
</comment>
<dbReference type="EMBL" id="JBHUEM010000039">
    <property type="protein sequence ID" value="MFD1738196.1"/>
    <property type="molecule type" value="Genomic_DNA"/>
</dbReference>
<dbReference type="SUPFAM" id="SSF109998">
    <property type="entry name" value="Triger factor/SurA peptide-binding domain-like"/>
    <property type="match status" value="1"/>
</dbReference>
<name>A0ABW4LSZ4_9BACI</name>
<dbReference type="Gene3D" id="1.10.4030.10">
    <property type="entry name" value="Porin chaperone SurA, peptide-binding domain"/>
    <property type="match status" value="1"/>
</dbReference>
<accession>A0ABW4LSZ4</accession>
<evidence type="ECO:0000256" key="7">
    <source>
        <dbReference type="SAM" id="SignalP"/>
    </source>
</evidence>
<keyword evidence="5" id="KW-0413">Isomerase</keyword>
<comment type="caution">
    <text evidence="8">The sequence shown here is derived from an EMBL/GenBank/DDBJ whole genome shotgun (WGS) entry which is preliminary data.</text>
</comment>
<dbReference type="PANTHER" id="PTHR47245:SF1">
    <property type="entry name" value="FOLDASE PROTEIN PRSA"/>
    <property type="match status" value="1"/>
</dbReference>
<dbReference type="Pfam" id="PF13624">
    <property type="entry name" value="SurA_N_3"/>
    <property type="match status" value="1"/>
</dbReference>
<dbReference type="RefSeq" id="WP_377929409.1">
    <property type="nucleotide sequence ID" value="NZ_JBHUEM010000039.1"/>
</dbReference>
<keyword evidence="4" id="KW-0697">Rotamase</keyword>